<protein>
    <submittedName>
        <fullName evidence="2">Uncharacterized protein</fullName>
    </submittedName>
</protein>
<evidence type="ECO:0000313" key="2">
    <source>
        <dbReference type="EMBL" id="MDF3291902.1"/>
    </source>
</evidence>
<gene>
    <name evidence="2" type="ORF">P3G67_22275</name>
</gene>
<sequence length="136" mass="15192">MDLMEMMLVQRRMDREPKTTDQPTAPLDDPLLRLQEELQEPDTPGYSRSVLHPHELTITGIIVMCPACGARRDWLIICDGSRVSIRCRCAHQWAEPEISHADFDAMISGPGTNYTNFTAAVRATGYDGTLAGTYLP</sequence>
<dbReference type="RefSeq" id="WP_276095039.1">
    <property type="nucleotide sequence ID" value="NZ_JARJBC010000014.1"/>
</dbReference>
<dbReference type="Proteomes" id="UP001216579">
    <property type="component" value="Unassembled WGS sequence"/>
</dbReference>
<proteinExistence type="predicted"/>
<reference evidence="2 3" key="1">
    <citation type="submission" date="2023-03" db="EMBL/GenBank/DDBJ databases">
        <title>Draft genome sequence of Streptomyces sp. RB6PN23 isolated from peat swamp forest in Thailand.</title>
        <authorList>
            <person name="Klaysubun C."/>
            <person name="Duangmal K."/>
        </authorList>
    </citation>
    <scope>NUCLEOTIDE SEQUENCE [LARGE SCALE GENOMIC DNA]</scope>
    <source>
        <strain evidence="2 3">RB6PN23</strain>
    </source>
</reference>
<evidence type="ECO:0000256" key="1">
    <source>
        <dbReference type="SAM" id="MobiDB-lite"/>
    </source>
</evidence>
<feature type="region of interest" description="Disordered" evidence="1">
    <location>
        <begin position="11"/>
        <end position="30"/>
    </location>
</feature>
<evidence type="ECO:0000313" key="3">
    <source>
        <dbReference type="Proteomes" id="UP001216579"/>
    </source>
</evidence>
<keyword evidence="3" id="KW-1185">Reference proteome</keyword>
<organism evidence="2 3">
    <name type="scientific">Streptomyces silvisoli</name>
    <dbReference type="NCBI Taxonomy" id="3034235"/>
    <lineage>
        <taxon>Bacteria</taxon>
        <taxon>Bacillati</taxon>
        <taxon>Actinomycetota</taxon>
        <taxon>Actinomycetes</taxon>
        <taxon>Kitasatosporales</taxon>
        <taxon>Streptomycetaceae</taxon>
        <taxon>Streptomyces</taxon>
    </lineage>
</organism>
<dbReference type="EMBL" id="JARJBC010000014">
    <property type="protein sequence ID" value="MDF3291902.1"/>
    <property type="molecule type" value="Genomic_DNA"/>
</dbReference>
<accession>A0ABT5ZQ05</accession>
<comment type="caution">
    <text evidence="2">The sequence shown here is derived from an EMBL/GenBank/DDBJ whole genome shotgun (WGS) entry which is preliminary data.</text>
</comment>
<name>A0ABT5ZQ05_9ACTN</name>